<organism evidence="1 2">
    <name type="scientific">Coniochaeta hoffmannii</name>
    <dbReference type="NCBI Taxonomy" id="91930"/>
    <lineage>
        <taxon>Eukaryota</taxon>
        <taxon>Fungi</taxon>
        <taxon>Dikarya</taxon>
        <taxon>Ascomycota</taxon>
        <taxon>Pezizomycotina</taxon>
        <taxon>Sordariomycetes</taxon>
        <taxon>Sordariomycetidae</taxon>
        <taxon>Coniochaetales</taxon>
        <taxon>Coniochaetaceae</taxon>
        <taxon>Coniochaeta</taxon>
    </lineage>
</organism>
<dbReference type="AlphaFoldDB" id="A0AA38S5U2"/>
<evidence type="ECO:0000313" key="2">
    <source>
        <dbReference type="Proteomes" id="UP001174691"/>
    </source>
</evidence>
<accession>A0AA38S5U2</accession>
<comment type="caution">
    <text evidence="1">The sequence shown here is derived from an EMBL/GenBank/DDBJ whole genome shotgun (WGS) entry which is preliminary data.</text>
</comment>
<dbReference type="Proteomes" id="UP001174691">
    <property type="component" value="Unassembled WGS sequence"/>
</dbReference>
<dbReference type="Gene3D" id="2.60.40.2970">
    <property type="match status" value="1"/>
</dbReference>
<gene>
    <name evidence="1" type="ORF">NKR19_g4151</name>
</gene>
<keyword evidence="2" id="KW-1185">Reference proteome</keyword>
<name>A0AA38S5U2_9PEZI</name>
<dbReference type="EMBL" id="JANBVN010000050">
    <property type="protein sequence ID" value="KAJ9156795.1"/>
    <property type="molecule type" value="Genomic_DNA"/>
</dbReference>
<evidence type="ECO:0000313" key="1">
    <source>
        <dbReference type="EMBL" id="KAJ9156795.1"/>
    </source>
</evidence>
<sequence length="170" mass="18617">MSQSSPSLRDLRLSISQLKPAPVPTLLITVKNTNLSTPFTILTWNSPLDALLVQLGLVTVTPPGASAPLDIPTIMVKRRMPPPQDSLVTLEPGEETERKVEVGERFVAPEKWRGDGSGRPAEVRVRGRWSAVWPGVRREELLGTERLEMLAGGDGVLTGEYESEVVEIEV</sequence>
<proteinExistence type="predicted"/>
<protein>
    <submittedName>
        <fullName evidence="1">Uncharacterized protein</fullName>
    </submittedName>
</protein>
<reference evidence="1" key="1">
    <citation type="submission" date="2022-07" db="EMBL/GenBank/DDBJ databases">
        <title>Fungi with potential for degradation of polypropylene.</title>
        <authorList>
            <person name="Gostincar C."/>
        </authorList>
    </citation>
    <scope>NUCLEOTIDE SEQUENCE</scope>
    <source>
        <strain evidence="1">EXF-13287</strain>
    </source>
</reference>